<sequence length="145" mass="16687">MLRYSLLILHVIISINLVTVNCDQNTDLSVPSISQTHTKSGKQSDCKYMKGTWSACSNGIRSREDTLRVSHSVSNCNNTRTIHKKCKNGKFDFRRNFQSVFLLEDVCCKYIFDTFSYVAHFLSMLSLSQSKMIFDLLLTSSKRIW</sequence>
<evidence type="ECO:0000313" key="4">
    <source>
        <dbReference type="Proteomes" id="UP000015104"/>
    </source>
</evidence>
<evidence type="ECO:0000313" key="3">
    <source>
        <dbReference type="EnsemblMetazoa" id="tetur114g00060.1"/>
    </source>
</evidence>
<dbReference type="Gene3D" id="2.30.90.10">
    <property type="entry name" value="Heparin-binding Growth Factor, Midkine, Chain A- C-terminal Domain"/>
    <property type="match status" value="1"/>
</dbReference>
<dbReference type="HOGENOM" id="CLU_2402523_0_0_1"/>
<feature type="chain" id="PRO_5007729009" description="Pleiotrophin/Midkine C-terminal domain-containing protein" evidence="1">
    <location>
        <begin position="23"/>
        <end position="145"/>
    </location>
</feature>
<dbReference type="EnsemblMetazoa" id="tetur114g00060.1">
    <property type="protein sequence ID" value="tetur114g00060.1"/>
    <property type="gene ID" value="tetur114g00060"/>
</dbReference>
<keyword evidence="4" id="KW-1185">Reference proteome</keyword>
<keyword evidence="1" id="KW-0732">Signal</keyword>
<dbReference type="GO" id="GO:0005576">
    <property type="term" value="C:extracellular region"/>
    <property type="evidence" value="ECO:0007669"/>
    <property type="project" value="TreeGrafter"/>
</dbReference>
<reference evidence="4" key="1">
    <citation type="submission" date="2011-08" db="EMBL/GenBank/DDBJ databases">
        <authorList>
            <person name="Rombauts S."/>
        </authorList>
    </citation>
    <scope>NUCLEOTIDE SEQUENCE</scope>
    <source>
        <strain evidence="4">London</strain>
    </source>
</reference>
<dbReference type="GO" id="GO:0008201">
    <property type="term" value="F:heparin binding"/>
    <property type="evidence" value="ECO:0007669"/>
    <property type="project" value="TreeGrafter"/>
</dbReference>
<organism evidence="3 4">
    <name type="scientific">Tetranychus urticae</name>
    <name type="common">Two-spotted spider mite</name>
    <dbReference type="NCBI Taxonomy" id="32264"/>
    <lineage>
        <taxon>Eukaryota</taxon>
        <taxon>Metazoa</taxon>
        <taxon>Ecdysozoa</taxon>
        <taxon>Arthropoda</taxon>
        <taxon>Chelicerata</taxon>
        <taxon>Arachnida</taxon>
        <taxon>Acari</taxon>
        <taxon>Acariformes</taxon>
        <taxon>Trombidiformes</taxon>
        <taxon>Prostigmata</taxon>
        <taxon>Eleutherengona</taxon>
        <taxon>Raphignathae</taxon>
        <taxon>Tetranychoidea</taxon>
        <taxon>Tetranychidae</taxon>
        <taxon>Tetranychus</taxon>
    </lineage>
</organism>
<dbReference type="InterPro" id="IPR020090">
    <property type="entry name" value="PTN/MK_C_dom"/>
</dbReference>
<evidence type="ECO:0000256" key="1">
    <source>
        <dbReference type="SAM" id="SignalP"/>
    </source>
</evidence>
<dbReference type="GO" id="GO:0008083">
    <property type="term" value="F:growth factor activity"/>
    <property type="evidence" value="ECO:0007669"/>
    <property type="project" value="InterPro"/>
</dbReference>
<evidence type="ECO:0000259" key="2">
    <source>
        <dbReference type="Pfam" id="PF01091"/>
    </source>
</evidence>
<dbReference type="Proteomes" id="UP000015104">
    <property type="component" value="Unassembled WGS sequence"/>
</dbReference>
<feature type="domain" description="Pleiotrophin/Midkine C-terminal" evidence="2">
    <location>
        <begin position="44"/>
        <end position="88"/>
    </location>
</feature>
<name>T1KG89_TETUR</name>
<dbReference type="InterPro" id="IPR038130">
    <property type="entry name" value="PTN/MK_C_dom_sf"/>
</dbReference>
<dbReference type="EMBL" id="CAEY01000052">
    <property type="status" value="NOT_ANNOTATED_CDS"/>
    <property type="molecule type" value="Genomic_DNA"/>
</dbReference>
<dbReference type="PANTHER" id="PTHR21050">
    <property type="entry name" value="MIDKINE AND PLEIOTROPHIN 1, ISOFORM A-RELATED"/>
    <property type="match status" value="1"/>
</dbReference>
<feature type="signal peptide" evidence="1">
    <location>
        <begin position="1"/>
        <end position="22"/>
    </location>
</feature>
<dbReference type="GO" id="GO:0048332">
    <property type="term" value="P:mesoderm morphogenesis"/>
    <property type="evidence" value="ECO:0007669"/>
    <property type="project" value="TreeGrafter"/>
</dbReference>
<protein>
    <recommendedName>
        <fullName evidence="2">Pleiotrophin/Midkine C-terminal domain-containing protein</fullName>
    </recommendedName>
</protein>
<proteinExistence type="predicted"/>
<dbReference type="Pfam" id="PF01091">
    <property type="entry name" value="PTN_MK_C"/>
    <property type="match status" value="1"/>
</dbReference>
<reference evidence="3" key="2">
    <citation type="submission" date="2015-06" db="UniProtKB">
        <authorList>
            <consortium name="EnsemblMetazoa"/>
        </authorList>
    </citation>
    <scope>IDENTIFICATION</scope>
</reference>
<accession>T1KG89</accession>
<dbReference type="AlphaFoldDB" id="T1KG89"/>
<dbReference type="PANTHER" id="PTHR21050:SF1">
    <property type="entry name" value="MIDKINE AND PLEIOTROPHIN 1, ISOFORM A-RELATED"/>
    <property type="match status" value="1"/>
</dbReference>